<dbReference type="STRING" id="318479.A0A0N4UQN2"/>
<keyword evidence="7" id="KW-1185">Reference proteome</keyword>
<dbReference type="Proteomes" id="UP000038040">
    <property type="component" value="Unplaced"/>
</dbReference>
<dbReference type="CDD" id="cd06603">
    <property type="entry name" value="GH31_GANC_GANAB_alpha"/>
    <property type="match status" value="1"/>
</dbReference>
<reference evidence="8" key="1">
    <citation type="submission" date="2017-02" db="UniProtKB">
        <authorList>
            <consortium name="WormBaseParasite"/>
        </authorList>
    </citation>
    <scope>IDENTIFICATION</scope>
</reference>
<organism evidence="6 8">
    <name type="scientific">Dracunculus medinensis</name>
    <name type="common">Guinea worm</name>
    <dbReference type="NCBI Taxonomy" id="318479"/>
    <lineage>
        <taxon>Eukaryota</taxon>
        <taxon>Metazoa</taxon>
        <taxon>Ecdysozoa</taxon>
        <taxon>Nematoda</taxon>
        <taxon>Chromadorea</taxon>
        <taxon>Rhabditida</taxon>
        <taxon>Spirurina</taxon>
        <taxon>Dracunculoidea</taxon>
        <taxon>Dracunculidae</taxon>
        <taxon>Dracunculus</taxon>
    </lineage>
</organism>
<dbReference type="WBParaSite" id="DME_0001032601-mRNA-1">
    <property type="protein sequence ID" value="DME_0001032601-mRNA-1"/>
    <property type="gene ID" value="DME_0001032601"/>
</dbReference>
<dbReference type="FunFam" id="3.20.20.80:FF:000039">
    <property type="entry name" value="Glucosidase, alpha neutral C"/>
    <property type="match status" value="1"/>
</dbReference>
<proteinExistence type="inferred from homology"/>
<protein>
    <submittedName>
        <fullName evidence="8">DUF5110 domain-containing protein</fullName>
    </submittedName>
</protein>
<dbReference type="OrthoDB" id="3237269at2759"/>
<dbReference type="PANTHER" id="PTHR22762">
    <property type="entry name" value="ALPHA-GLUCOSIDASE"/>
    <property type="match status" value="1"/>
</dbReference>
<evidence type="ECO:0000313" key="6">
    <source>
        <dbReference type="Proteomes" id="UP000038040"/>
    </source>
</evidence>
<dbReference type="PANTHER" id="PTHR22762:SF145">
    <property type="entry name" value="GLYCOSIDE HYDROLASE FAMILY 31 N-TERMINAL DOMAIN-CONTAINING PROTEIN"/>
    <property type="match status" value="1"/>
</dbReference>
<evidence type="ECO:0000256" key="1">
    <source>
        <dbReference type="ARBA" id="ARBA00007806"/>
    </source>
</evidence>
<name>A0A0N4UQN2_DRAME</name>
<dbReference type="Proteomes" id="UP000274756">
    <property type="component" value="Unassembled WGS sequence"/>
</dbReference>
<evidence type="ECO:0000313" key="7">
    <source>
        <dbReference type="Proteomes" id="UP000274756"/>
    </source>
</evidence>
<evidence type="ECO:0000256" key="2">
    <source>
        <dbReference type="RuleBase" id="RU361185"/>
    </source>
</evidence>
<dbReference type="AlphaFoldDB" id="A0A0N4UQN2"/>
<dbReference type="EMBL" id="UYYG01000191">
    <property type="protein sequence ID" value="VDN53840.1"/>
    <property type="molecule type" value="Genomic_DNA"/>
</dbReference>
<feature type="domain" description="Glycoside hydrolase family 31 TIM barrel" evidence="3">
    <location>
        <begin position="8"/>
        <end position="322"/>
    </location>
</feature>
<dbReference type="InterPro" id="IPR048395">
    <property type="entry name" value="Glyco_hydro_31_C"/>
</dbReference>
<evidence type="ECO:0000259" key="4">
    <source>
        <dbReference type="Pfam" id="PF21365"/>
    </source>
</evidence>
<dbReference type="SUPFAM" id="SSF51445">
    <property type="entry name" value="(Trans)glycosidases"/>
    <property type="match status" value="1"/>
</dbReference>
<keyword evidence="2" id="KW-0326">Glycosidase</keyword>
<dbReference type="Gene3D" id="2.60.40.1180">
    <property type="entry name" value="Golgi alpha-mannosidase II"/>
    <property type="match status" value="2"/>
</dbReference>
<evidence type="ECO:0000259" key="3">
    <source>
        <dbReference type="Pfam" id="PF01055"/>
    </source>
</evidence>
<sequence>MEKHYEIFALAYHQCRWNYNDEEDVSTLQTNFDKYDIPVDAIWLDIEHTDGKRYFTWDLKKFPNPHEMIFNVSKKGRKMVTIIDPHIKKDENYHVYKEAKELGFFVKDHNGKSDYEGHCWPGGSMYLDFLNPMVREFWASKFAFDQYVGSSENLFTWNDMNEPSVFSGPEVTMHKDAKHHGGWEHRDVHNIYSFYHHSSTYNGLKKRSNGKVRPFVLTRSFFIGSQRTTAVWTGDNTATWDQLRITIPMLLSLSISGIPLVGSDVGGFFNNPDEQLLVRWYQAAAFQPFFRSHAHIDTKRREPWLFSNETRNIIREAIRLQYGKPVMRPLFVEFPNDETSFDEEREFLIGSGLLVRPVMEPDVSSVSLYLPGVRNVVWYDWTTHKAYPAPGAIYVNTPLDIIPLFQRGGTIIPIRRRIRRSSALMRQDPITLYIASNYKDDFATGSLYLDDGESFEHLNGEFLYFSFIYKKEGDQLYSISSQNLNGRGKMKNDVYIEKIVIRGVRYFPTRVHIFLDDWNPESLDFDHDRDLQTLVIHRTNAPVSAEFRIDIHA</sequence>
<keyword evidence="2" id="KW-0378">Hydrolase</keyword>
<dbReference type="Gene3D" id="3.20.20.80">
    <property type="entry name" value="Glycosidases"/>
    <property type="match status" value="2"/>
</dbReference>
<reference evidence="5 7" key="2">
    <citation type="submission" date="2018-11" db="EMBL/GenBank/DDBJ databases">
        <authorList>
            <consortium name="Pathogen Informatics"/>
        </authorList>
    </citation>
    <scope>NUCLEOTIDE SEQUENCE [LARGE SCALE GENOMIC DNA]</scope>
</reference>
<accession>A0A0N4UQN2</accession>
<gene>
    <name evidence="5" type="ORF">DME_LOCUS3813</name>
</gene>
<feature type="domain" description="Glycosyl hydrolase family 31 C-terminal" evidence="4">
    <location>
        <begin position="323"/>
        <end position="412"/>
    </location>
</feature>
<dbReference type="Pfam" id="PF01055">
    <property type="entry name" value="Glyco_hydro_31_2nd"/>
    <property type="match status" value="1"/>
</dbReference>
<dbReference type="GO" id="GO:0090599">
    <property type="term" value="F:alpha-glucosidase activity"/>
    <property type="evidence" value="ECO:0007669"/>
    <property type="project" value="TreeGrafter"/>
</dbReference>
<dbReference type="GO" id="GO:0005975">
    <property type="term" value="P:carbohydrate metabolic process"/>
    <property type="evidence" value="ECO:0007669"/>
    <property type="project" value="InterPro"/>
</dbReference>
<dbReference type="InterPro" id="IPR013780">
    <property type="entry name" value="Glyco_hydro_b"/>
</dbReference>
<evidence type="ECO:0000313" key="5">
    <source>
        <dbReference type="EMBL" id="VDN53840.1"/>
    </source>
</evidence>
<evidence type="ECO:0000313" key="8">
    <source>
        <dbReference type="WBParaSite" id="DME_0001032601-mRNA-1"/>
    </source>
</evidence>
<comment type="similarity">
    <text evidence="1 2">Belongs to the glycosyl hydrolase 31 family.</text>
</comment>
<dbReference type="Pfam" id="PF21365">
    <property type="entry name" value="Glyco_hydro_31_3rd"/>
    <property type="match status" value="1"/>
</dbReference>
<dbReference type="InterPro" id="IPR017853">
    <property type="entry name" value="GH"/>
</dbReference>
<dbReference type="GO" id="GO:0006491">
    <property type="term" value="P:N-glycan processing"/>
    <property type="evidence" value="ECO:0007669"/>
    <property type="project" value="TreeGrafter"/>
</dbReference>
<dbReference type="SUPFAM" id="SSF51011">
    <property type="entry name" value="Glycosyl hydrolase domain"/>
    <property type="match status" value="1"/>
</dbReference>
<dbReference type="InterPro" id="IPR000322">
    <property type="entry name" value="Glyco_hydro_31_TIM"/>
</dbReference>